<proteinExistence type="predicted"/>
<feature type="domain" description="VWFA" evidence="2">
    <location>
        <begin position="51"/>
        <end position="243"/>
    </location>
</feature>
<accession>A0A1G7CY05</accession>
<dbReference type="RefSeq" id="WP_074537111.1">
    <property type="nucleotide sequence ID" value="NZ_FNBD01000001.1"/>
</dbReference>
<dbReference type="Gene3D" id="3.40.50.410">
    <property type="entry name" value="von Willebrand factor, type A domain"/>
    <property type="match status" value="1"/>
</dbReference>
<feature type="signal peptide" evidence="1">
    <location>
        <begin position="1"/>
        <end position="22"/>
    </location>
</feature>
<keyword evidence="1" id="KW-0732">Signal</keyword>
<protein>
    <submittedName>
        <fullName evidence="3">von Willebrand factor type A domain-containing protein</fullName>
    </submittedName>
</protein>
<sequence length="401" mass="44835">MKNITRIIGLSFMALAATTVYGCELKVKKDPTTPVIAQAHTTVAHKHINNTVKIALLLDTSNSMDGLIDQAKSQLWDIVNKFAYVKARCGNDTNHDYIRPNLEIALYQYGNDNLSSSEGYIQQVLGFSGDLDEISEKLFSLNTNGGEEYCGQVIQTSLNQLDWGKNADNLKMIFIAGNEPFTQGKLNYKDAVTNATEKDVVINTIFCGNYQQGVSSQWKNGATLTGGDYMAIDHNKHIVHIDTPYDAKIVSLNTKLNATYIAYGSLGQAKLEKQYTQDSNAMEVEEAVAVKRAVSKSSRLYNNATWDLVDAADDKEFDASTLKKEQLPAALKNKSDKEIVKYISIKKEERTAIQSEIRELNKKREQFITKNQTDGNQGELENAMLSAIKKQAERKNYKWDD</sequence>
<evidence type="ECO:0000259" key="2">
    <source>
        <dbReference type="SMART" id="SM00327"/>
    </source>
</evidence>
<evidence type="ECO:0000313" key="3">
    <source>
        <dbReference type="EMBL" id="SDE43660.1"/>
    </source>
</evidence>
<dbReference type="Proteomes" id="UP000182114">
    <property type="component" value="Unassembled WGS sequence"/>
</dbReference>
<name>A0A1G7CY05_9FLAO</name>
<dbReference type="SUPFAM" id="SSF53300">
    <property type="entry name" value="vWA-like"/>
    <property type="match status" value="1"/>
</dbReference>
<dbReference type="PROSITE" id="PS51257">
    <property type="entry name" value="PROKAR_LIPOPROTEIN"/>
    <property type="match status" value="1"/>
</dbReference>
<keyword evidence="4" id="KW-1185">Reference proteome</keyword>
<dbReference type="InterPro" id="IPR036465">
    <property type="entry name" value="vWFA_dom_sf"/>
</dbReference>
<dbReference type="eggNOG" id="COG2304">
    <property type="taxonomic scope" value="Bacteria"/>
</dbReference>
<evidence type="ECO:0000313" key="4">
    <source>
        <dbReference type="Proteomes" id="UP000182114"/>
    </source>
</evidence>
<dbReference type="AlphaFoldDB" id="A0A1G7CY05"/>
<dbReference type="InterPro" id="IPR002035">
    <property type="entry name" value="VWF_A"/>
</dbReference>
<organism evidence="3 4">
    <name type="scientific">Cellulophaga baltica</name>
    <dbReference type="NCBI Taxonomy" id="76594"/>
    <lineage>
        <taxon>Bacteria</taxon>
        <taxon>Pseudomonadati</taxon>
        <taxon>Bacteroidota</taxon>
        <taxon>Flavobacteriia</taxon>
        <taxon>Flavobacteriales</taxon>
        <taxon>Flavobacteriaceae</taxon>
        <taxon>Cellulophaga</taxon>
    </lineage>
</organism>
<dbReference type="EMBL" id="FNBD01000001">
    <property type="protein sequence ID" value="SDE43660.1"/>
    <property type="molecule type" value="Genomic_DNA"/>
</dbReference>
<feature type="chain" id="PRO_5010336054" evidence="1">
    <location>
        <begin position="23"/>
        <end position="401"/>
    </location>
</feature>
<dbReference type="Pfam" id="PF00092">
    <property type="entry name" value="VWA"/>
    <property type="match status" value="1"/>
</dbReference>
<dbReference type="SMART" id="SM00327">
    <property type="entry name" value="VWA"/>
    <property type="match status" value="1"/>
</dbReference>
<evidence type="ECO:0000256" key="1">
    <source>
        <dbReference type="SAM" id="SignalP"/>
    </source>
</evidence>
<reference evidence="4" key="1">
    <citation type="submission" date="2016-10" db="EMBL/GenBank/DDBJ databases">
        <authorList>
            <person name="Varghese N."/>
            <person name="Submissions S."/>
        </authorList>
    </citation>
    <scope>NUCLEOTIDE SEQUENCE [LARGE SCALE GENOMIC DNA]</scope>
    <source>
        <strain evidence="4">DSM 24729</strain>
    </source>
</reference>
<gene>
    <name evidence="3" type="ORF">SAMN04487992_101184</name>
</gene>